<keyword evidence="8 15" id="KW-0067">ATP-binding</keyword>
<dbReference type="Pfam" id="PF26066">
    <property type="entry name" value="MCM9_N"/>
    <property type="match status" value="1"/>
</dbReference>
<sequence>MLISPEQEALMGRVFESYLMEHHQGDILQLITDTNEETHLPVVVNAMTLFEANMEVGDYFNAYPHDVLAIFDKVLHRKALELLEKAFPQHHGEQRTKEQRMRHTLHARITGLPVCPELTRDTIPRSRDVGHFLSVTGTVIRTSVAKVLEYERDYMCTKCRHVFTLQADFDQFYTFVSPVSCPNPDGCNSYKFTCLSGGSEPAACRDYQEIKIQEQVQRLSVGSIPRSLVVVLEDDLVDSCKSGDDVTVYGVVCQRWKPFYEGCRCEVELVLKANNIEVNNQQTAAALLMKDAQKEFEEFWDSYKHDPIAGRNQILLSLCPQVFGMYVIKLAVAMVLAGGVQRIDPSGTKIRGECHMLLVGDPGTGKSQFLKYAAKVISRSVLTAGIGSTNAGLTVAAVKDGGDWHLEAGALVLSDGGLCCIDEFNSIKEHDRISIHEAMEQQSISVAKAGMVCKLNTRTSILAATNPKGQYDPNEPLSVNVALASPLLSRFDLVLVLLDTRNAEWDRIISSFILEDREMPAESSGLWPMDKMKTYFSVIKQLQPQVSEDANYILARYYQLQRQSNGRNAARTTIRMLESLSRLAEAHARLMYRETVTIEDAVIAVSVMECSMQGGALLGNVNALLTSFPADPQQQYQTQCQVLLEGLNLPSLLQQEMNRLARLKSNTAEDSQSVPPTAPQQDQIRGTGSVNKTPSHNISSHVNDGVTVEGGLSWLHARRISLSPDDTTMPMLTSTQETTNKKPNTSWSDVSTITKQTESNTLSHNCDSVSNPIGTIVSSSEEENRKGDNHDKVGCALQKVSKIFRNKTLRQPEVNQQCDKVGGGLGKRVVSGGDADKNVTDYHNKSTLSSDENRPSHTADKGGGSEKENTTELPKRTTNIIAVLKEKMTAEADKDLPAKFSRFVFKPRKMRPSDHDQDTTDSSDKCVQIRKTQKPHSHDESVRTLTNKTKQQNDSEAGDMGADVCSASGGRESVFSVDKVVQGGTEGKEKGNDEAELRSPFNTEEESFTCIRPLKPDNTKTAVAPSTLDKLSRFSFICTEPTKAAPTGVETSPPQKNNLELLTSNSKVGKTLNSPSLCQKSTATLLVDKMTDGLPSTSPQVTPGQGHEQRTELTHAANLSDTVNGGPVTHQSTVNLKKRKCFELGPALRNNGASSGLFSGLSLFASAELCNDVLETDWDQEVFKKAKV</sequence>
<dbReference type="Pfam" id="PF17207">
    <property type="entry name" value="MCM_OB"/>
    <property type="match status" value="1"/>
</dbReference>
<keyword evidence="6" id="KW-0378">Hydrolase</keyword>
<protein>
    <recommendedName>
        <fullName evidence="12">DNA helicase MCM9</fullName>
        <ecNumber evidence="3">3.6.4.12</ecNumber>
    </recommendedName>
    <alternativeName>
        <fullName evidence="13">Minichromosome maintenance 9</fullName>
    </alternativeName>
</protein>
<keyword evidence="10" id="KW-0234">DNA repair</keyword>
<keyword evidence="7 19" id="KW-0347">Helicase</keyword>
<evidence type="ECO:0000256" key="2">
    <source>
        <dbReference type="ARBA" id="ARBA00008010"/>
    </source>
</evidence>
<dbReference type="GeneID" id="114428878"/>
<feature type="compositionally biased region" description="Polar residues" evidence="16">
    <location>
        <begin position="943"/>
        <end position="955"/>
    </location>
</feature>
<dbReference type="InterPro" id="IPR001208">
    <property type="entry name" value="MCM_dom"/>
</dbReference>
<dbReference type="InterPro" id="IPR041562">
    <property type="entry name" value="MCM_lid"/>
</dbReference>
<evidence type="ECO:0000259" key="17">
    <source>
        <dbReference type="PROSITE" id="PS50051"/>
    </source>
</evidence>
<evidence type="ECO:0000256" key="3">
    <source>
        <dbReference type="ARBA" id="ARBA00012551"/>
    </source>
</evidence>
<evidence type="ECO:0000256" key="14">
    <source>
        <dbReference type="ARBA" id="ARBA00047995"/>
    </source>
</evidence>
<dbReference type="InterPro" id="IPR003593">
    <property type="entry name" value="AAA+_ATPase"/>
</dbReference>
<keyword evidence="4 15" id="KW-0547">Nucleotide-binding</keyword>
<evidence type="ECO:0000256" key="7">
    <source>
        <dbReference type="ARBA" id="ARBA00022806"/>
    </source>
</evidence>
<evidence type="ECO:0000256" key="8">
    <source>
        <dbReference type="ARBA" id="ARBA00022840"/>
    </source>
</evidence>
<feature type="compositionally biased region" description="Basic and acidic residues" evidence="16">
    <location>
        <begin position="851"/>
        <end position="875"/>
    </location>
</feature>
<dbReference type="InterPro" id="IPR027417">
    <property type="entry name" value="P-loop_NTPase"/>
</dbReference>
<dbReference type="OrthoDB" id="271325at2759"/>
<comment type="catalytic activity">
    <reaction evidence="14">
        <text>ATP + H2O = ADP + phosphate + H(+)</text>
        <dbReference type="Rhea" id="RHEA:13065"/>
        <dbReference type="ChEBI" id="CHEBI:15377"/>
        <dbReference type="ChEBI" id="CHEBI:15378"/>
        <dbReference type="ChEBI" id="CHEBI:30616"/>
        <dbReference type="ChEBI" id="CHEBI:43474"/>
        <dbReference type="ChEBI" id="CHEBI:456216"/>
        <dbReference type="EC" id="3.6.4.12"/>
    </reaction>
</comment>
<evidence type="ECO:0000313" key="18">
    <source>
        <dbReference type="Proteomes" id="UP000515145"/>
    </source>
</evidence>
<dbReference type="Gene3D" id="2.40.50.140">
    <property type="entry name" value="Nucleic acid-binding proteins"/>
    <property type="match status" value="1"/>
</dbReference>
<feature type="region of interest" description="Disordered" evidence="16">
    <location>
        <begin position="815"/>
        <end position="875"/>
    </location>
</feature>
<accession>A0A6P7HNA7</accession>
<dbReference type="SMART" id="SM00382">
    <property type="entry name" value="AAA"/>
    <property type="match status" value="1"/>
</dbReference>
<keyword evidence="11" id="KW-0539">Nucleus</keyword>
<name>A0A6P7HNA7_9TELE</name>
<feature type="compositionally biased region" description="Basic and acidic residues" evidence="16">
    <location>
        <begin position="911"/>
        <end position="924"/>
    </location>
</feature>
<dbReference type="InterPro" id="IPR012340">
    <property type="entry name" value="NA-bd_OB-fold"/>
</dbReference>
<feature type="compositionally biased region" description="Basic and acidic residues" evidence="16">
    <location>
        <begin position="986"/>
        <end position="997"/>
    </location>
</feature>
<feature type="region of interest" description="Disordered" evidence="16">
    <location>
        <begin position="981"/>
        <end position="1007"/>
    </location>
</feature>
<gene>
    <name evidence="19" type="primary">mcm9</name>
</gene>
<dbReference type="Gene3D" id="3.40.50.300">
    <property type="entry name" value="P-loop containing nucleotide triphosphate hydrolases"/>
    <property type="match status" value="1"/>
</dbReference>
<comment type="similarity">
    <text evidence="2 15">Belongs to the MCM family.</text>
</comment>
<dbReference type="GO" id="GO:0016787">
    <property type="term" value="F:hydrolase activity"/>
    <property type="evidence" value="ECO:0007669"/>
    <property type="project" value="UniProtKB-KW"/>
</dbReference>
<feature type="region of interest" description="Disordered" evidence="16">
    <location>
        <begin position="907"/>
        <end position="962"/>
    </location>
</feature>
<evidence type="ECO:0000256" key="13">
    <source>
        <dbReference type="ARBA" id="ARBA00042301"/>
    </source>
</evidence>
<comment type="subcellular location">
    <subcellularLocation>
        <location evidence="1">Nucleus</location>
    </subcellularLocation>
</comment>
<keyword evidence="9 15" id="KW-0238">DNA-binding</keyword>
<dbReference type="CDD" id="cd17760">
    <property type="entry name" value="MCM9"/>
    <property type="match status" value="1"/>
</dbReference>
<evidence type="ECO:0000256" key="4">
    <source>
        <dbReference type="ARBA" id="ARBA00022741"/>
    </source>
</evidence>
<dbReference type="PRINTS" id="PR01657">
    <property type="entry name" value="MCMFAMILY"/>
</dbReference>
<evidence type="ECO:0000256" key="1">
    <source>
        <dbReference type="ARBA" id="ARBA00004123"/>
    </source>
</evidence>
<dbReference type="SMART" id="SM00350">
    <property type="entry name" value="MCM"/>
    <property type="match status" value="1"/>
</dbReference>
<evidence type="ECO:0000256" key="10">
    <source>
        <dbReference type="ARBA" id="ARBA00023204"/>
    </source>
</evidence>
<dbReference type="EC" id="3.6.4.12" evidence="3"/>
<dbReference type="PANTHER" id="PTHR11630">
    <property type="entry name" value="DNA REPLICATION LICENSING FACTOR MCM FAMILY MEMBER"/>
    <property type="match status" value="1"/>
</dbReference>
<dbReference type="GO" id="GO:0005634">
    <property type="term" value="C:nucleus"/>
    <property type="evidence" value="ECO:0007669"/>
    <property type="project" value="UniProtKB-SubCell"/>
</dbReference>
<keyword evidence="18" id="KW-1185">Reference proteome</keyword>
<dbReference type="SUPFAM" id="SSF52540">
    <property type="entry name" value="P-loop containing nucleoside triphosphate hydrolases"/>
    <property type="match status" value="1"/>
</dbReference>
<evidence type="ECO:0000256" key="9">
    <source>
        <dbReference type="ARBA" id="ARBA00023125"/>
    </source>
</evidence>
<dbReference type="GO" id="GO:0042555">
    <property type="term" value="C:MCM complex"/>
    <property type="evidence" value="ECO:0007669"/>
    <property type="project" value="TreeGrafter"/>
</dbReference>
<keyword evidence="5" id="KW-0227">DNA damage</keyword>
<evidence type="ECO:0000256" key="16">
    <source>
        <dbReference type="SAM" id="MobiDB-lite"/>
    </source>
</evidence>
<dbReference type="InParanoid" id="A0A6P7HNA7"/>
<dbReference type="Pfam" id="PF00493">
    <property type="entry name" value="MCM"/>
    <property type="match status" value="1"/>
</dbReference>
<feature type="region of interest" description="Disordered" evidence="16">
    <location>
        <begin position="665"/>
        <end position="704"/>
    </location>
</feature>
<dbReference type="RefSeq" id="XP_028253436.1">
    <property type="nucleotide sequence ID" value="XM_028397635.1"/>
</dbReference>
<evidence type="ECO:0000256" key="5">
    <source>
        <dbReference type="ARBA" id="ARBA00022763"/>
    </source>
</evidence>
<dbReference type="GO" id="GO:0000724">
    <property type="term" value="P:double-strand break repair via homologous recombination"/>
    <property type="evidence" value="ECO:0007669"/>
    <property type="project" value="TreeGrafter"/>
</dbReference>
<dbReference type="SUPFAM" id="SSF50249">
    <property type="entry name" value="Nucleic acid-binding proteins"/>
    <property type="match status" value="1"/>
</dbReference>
<feature type="compositionally biased region" description="Polar residues" evidence="16">
    <location>
        <begin position="665"/>
        <end position="702"/>
    </location>
</feature>
<dbReference type="GO" id="GO:0017116">
    <property type="term" value="F:single-stranded DNA helicase activity"/>
    <property type="evidence" value="ECO:0007669"/>
    <property type="project" value="TreeGrafter"/>
</dbReference>
<dbReference type="GO" id="GO:0003697">
    <property type="term" value="F:single-stranded DNA binding"/>
    <property type="evidence" value="ECO:0007669"/>
    <property type="project" value="TreeGrafter"/>
</dbReference>
<reference evidence="19" key="1">
    <citation type="submission" date="2025-08" db="UniProtKB">
        <authorList>
            <consortium name="RefSeq"/>
        </authorList>
    </citation>
    <scope>IDENTIFICATION</scope>
</reference>
<feature type="region of interest" description="Disordered" evidence="16">
    <location>
        <begin position="724"/>
        <end position="748"/>
    </location>
</feature>
<feature type="compositionally biased region" description="Basic and acidic residues" evidence="16">
    <location>
        <begin position="782"/>
        <end position="791"/>
    </location>
</feature>
<dbReference type="AlphaFoldDB" id="A0A6P7HNA7"/>
<dbReference type="Pfam" id="PF17855">
    <property type="entry name" value="MCM_lid"/>
    <property type="match status" value="1"/>
</dbReference>
<dbReference type="GO" id="GO:0005524">
    <property type="term" value="F:ATP binding"/>
    <property type="evidence" value="ECO:0007669"/>
    <property type="project" value="UniProtKB-KW"/>
</dbReference>
<dbReference type="PANTHER" id="PTHR11630:SF48">
    <property type="entry name" value="DNA HELICASE MCM9"/>
    <property type="match status" value="1"/>
</dbReference>
<dbReference type="CTD" id="254394"/>
<dbReference type="FunCoup" id="A0A6P7HNA7">
    <property type="interactions" value="592"/>
</dbReference>
<dbReference type="FunFam" id="3.40.50.300:FF:000671">
    <property type="entry name" value="DNA helicase MCM9 isoform X1"/>
    <property type="match status" value="1"/>
</dbReference>
<evidence type="ECO:0000313" key="19">
    <source>
        <dbReference type="RefSeq" id="XP_028253436.1"/>
    </source>
</evidence>
<feature type="region of interest" description="Disordered" evidence="16">
    <location>
        <begin position="771"/>
        <end position="791"/>
    </location>
</feature>
<dbReference type="InterPro" id="IPR058768">
    <property type="entry name" value="MCM9_N"/>
</dbReference>
<dbReference type="InterPro" id="IPR031327">
    <property type="entry name" value="MCM"/>
</dbReference>
<dbReference type="InterPro" id="IPR033762">
    <property type="entry name" value="MCM_OB"/>
</dbReference>
<evidence type="ECO:0000256" key="6">
    <source>
        <dbReference type="ARBA" id="ARBA00022801"/>
    </source>
</evidence>
<dbReference type="Proteomes" id="UP000515145">
    <property type="component" value="Chromosome 24"/>
</dbReference>
<feature type="domain" description="MCM C-terminal AAA(+) ATPase" evidence="17">
    <location>
        <begin position="310"/>
        <end position="513"/>
    </location>
</feature>
<evidence type="ECO:0000256" key="11">
    <source>
        <dbReference type="ARBA" id="ARBA00023242"/>
    </source>
</evidence>
<dbReference type="PROSITE" id="PS50051">
    <property type="entry name" value="MCM_2"/>
    <property type="match status" value="1"/>
</dbReference>
<organism evidence="18 19">
    <name type="scientific">Parambassis ranga</name>
    <name type="common">Indian glassy fish</name>
    <dbReference type="NCBI Taxonomy" id="210632"/>
    <lineage>
        <taxon>Eukaryota</taxon>
        <taxon>Metazoa</taxon>
        <taxon>Chordata</taxon>
        <taxon>Craniata</taxon>
        <taxon>Vertebrata</taxon>
        <taxon>Euteleostomi</taxon>
        <taxon>Actinopterygii</taxon>
        <taxon>Neopterygii</taxon>
        <taxon>Teleostei</taxon>
        <taxon>Neoteleostei</taxon>
        <taxon>Acanthomorphata</taxon>
        <taxon>Ovalentaria</taxon>
        <taxon>Ambassidae</taxon>
        <taxon>Parambassis</taxon>
    </lineage>
</organism>
<proteinExistence type="inferred from homology"/>
<evidence type="ECO:0000256" key="15">
    <source>
        <dbReference type="RuleBase" id="RU004070"/>
    </source>
</evidence>
<feature type="compositionally biased region" description="Basic and acidic residues" evidence="16">
    <location>
        <begin position="834"/>
        <end position="844"/>
    </location>
</feature>
<evidence type="ECO:0000256" key="12">
    <source>
        <dbReference type="ARBA" id="ARBA00041085"/>
    </source>
</evidence>